<sequence length="182" mass="20527">MLIIKKTSSIMKKITSLILFLLTFCCIHAQDFEISTLRMGPYKVFMEKAEAEKTAGISLKMTDGQIKNNVKYNGELILIDLYENYISEAKPKEVSIMGLTTTSKKFKTKSGIGVGNTKDDLMSAYRNYPSFTVHPAWDEKGEKRLKDTGYFTLEDLDAGTQLSFKFVNSIITQISVYLNEGC</sequence>
<keyword evidence="2" id="KW-1185">Reference proteome</keyword>
<dbReference type="Proteomes" id="UP000186373">
    <property type="component" value="Unassembled WGS sequence"/>
</dbReference>
<reference evidence="2" key="1">
    <citation type="submission" date="2017-01" db="EMBL/GenBank/DDBJ databases">
        <authorList>
            <person name="Varghese N."/>
            <person name="Submissions S."/>
        </authorList>
    </citation>
    <scope>NUCLEOTIDE SEQUENCE [LARGE SCALE GENOMIC DNA]</scope>
    <source>
        <strain evidence="2">DSM 17126</strain>
    </source>
</reference>
<dbReference type="AlphaFoldDB" id="A0A1N7I9Y5"/>
<dbReference type="EMBL" id="FTNY01000002">
    <property type="protein sequence ID" value="SIS33891.1"/>
    <property type="molecule type" value="Genomic_DNA"/>
</dbReference>
<organism evidence="1 2">
    <name type="scientific">Chryseobacterium shigense</name>
    <dbReference type="NCBI Taxonomy" id="297244"/>
    <lineage>
        <taxon>Bacteria</taxon>
        <taxon>Pseudomonadati</taxon>
        <taxon>Bacteroidota</taxon>
        <taxon>Flavobacteriia</taxon>
        <taxon>Flavobacteriales</taxon>
        <taxon>Weeksellaceae</taxon>
        <taxon>Chryseobacterium group</taxon>
        <taxon>Chryseobacterium</taxon>
    </lineage>
</organism>
<evidence type="ECO:0000313" key="2">
    <source>
        <dbReference type="Proteomes" id="UP000186373"/>
    </source>
</evidence>
<proteinExistence type="predicted"/>
<accession>A0A1N7I9Y5</accession>
<protein>
    <submittedName>
        <fullName evidence="1">Uncharacterized protein</fullName>
    </submittedName>
</protein>
<name>A0A1N7I9Y5_9FLAO</name>
<gene>
    <name evidence="1" type="ORF">SAMN05421639_102781</name>
</gene>
<evidence type="ECO:0000313" key="1">
    <source>
        <dbReference type="EMBL" id="SIS33891.1"/>
    </source>
</evidence>